<feature type="signal peptide" evidence="2">
    <location>
        <begin position="1"/>
        <end position="35"/>
    </location>
</feature>
<protein>
    <submittedName>
        <fullName evidence="3">Uncharacterized protein</fullName>
    </submittedName>
</protein>
<keyword evidence="4" id="KW-1185">Reference proteome</keyword>
<feature type="region of interest" description="Disordered" evidence="1">
    <location>
        <begin position="533"/>
        <end position="581"/>
    </location>
</feature>
<dbReference type="Proteomes" id="UP000693970">
    <property type="component" value="Unassembled WGS sequence"/>
</dbReference>
<feature type="region of interest" description="Disordered" evidence="1">
    <location>
        <begin position="203"/>
        <end position="228"/>
    </location>
</feature>
<comment type="caution">
    <text evidence="3">The sequence shown here is derived from an EMBL/GenBank/DDBJ whole genome shotgun (WGS) entry which is preliminary data.</text>
</comment>
<evidence type="ECO:0000256" key="1">
    <source>
        <dbReference type="SAM" id="MobiDB-lite"/>
    </source>
</evidence>
<name>A0A9K3L2Y3_9STRA</name>
<feature type="compositionally biased region" description="Low complexity" evidence="1">
    <location>
        <begin position="211"/>
        <end position="228"/>
    </location>
</feature>
<feature type="compositionally biased region" description="Polar residues" evidence="1">
    <location>
        <begin position="120"/>
        <end position="157"/>
    </location>
</feature>
<reference evidence="3" key="2">
    <citation type="submission" date="2021-04" db="EMBL/GenBank/DDBJ databases">
        <authorList>
            <person name="Podell S."/>
        </authorList>
    </citation>
    <scope>NUCLEOTIDE SEQUENCE</scope>
    <source>
        <strain evidence="3">Hildebrandi</strain>
    </source>
</reference>
<feature type="region of interest" description="Disordered" evidence="1">
    <location>
        <begin position="93"/>
        <end position="178"/>
    </location>
</feature>
<feature type="compositionally biased region" description="Low complexity" evidence="1">
    <location>
        <begin position="158"/>
        <end position="178"/>
    </location>
</feature>
<gene>
    <name evidence="3" type="ORF">IV203_003116</name>
</gene>
<proteinExistence type="predicted"/>
<feature type="region of interest" description="Disordered" evidence="1">
    <location>
        <begin position="284"/>
        <end position="318"/>
    </location>
</feature>
<evidence type="ECO:0000313" key="4">
    <source>
        <dbReference type="Proteomes" id="UP000693970"/>
    </source>
</evidence>
<evidence type="ECO:0000313" key="3">
    <source>
        <dbReference type="EMBL" id="KAG7353761.1"/>
    </source>
</evidence>
<keyword evidence="2" id="KW-0732">Signal</keyword>
<feature type="chain" id="PRO_5039939223" evidence="2">
    <location>
        <begin position="36"/>
        <end position="581"/>
    </location>
</feature>
<dbReference type="AlphaFoldDB" id="A0A9K3L2Y3"/>
<reference evidence="3" key="1">
    <citation type="journal article" date="2021" name="Sci. Rep.">
        <title>Diploid genomic architecture of Nitzschia inconspicua, an elite biomass production diatom.</title>
        <authorList>
            <person name="Oliver A."/>
            <person name="Podell S."/>
            <person name="Pinowska A."/>
            <person name="Traller J.C."/>
            <person name="Smith S.R."/>
            <person name="McClure R."/>
            <person name="Beliaev A."/>
            <person name="Bohutskyi P."/>
            <person name="Hill E.A."/>
            <person name="Rabines A."/>
            <person name="Zheng H."/>
            <person name="Allen L.Z."/>
            <person name="Kuo A."/>
            <person name="Grigoriev I.V."/>
            <person name="Allen A.E."/>
            <person name="Hazlebeck D."/>
            <person name="Allen E.E."/>
        </authorList>
    </citation>
    <scope>NUCLEOTIDE SEQUENCE</scope>
    <source>
        <strain evidence="3">Hildebrandi</strain>
    </source>
</reference>
<accession>A0A9K3L2Y3</accession>
<feature type="compositionally biased region" description="Low complexity" evidence="1">
    <location>
        <begin position="540"/>
        <end position="554"/>
    </location>
</feature>
<evidence type="ECO:0000256" key="2">
    <source>
        <dbReference type="SAM" id="SignalP"/>
    </source>
</evidence>
<organism evidence="3 4">
    <name type="scientific">Nitzschia inconspicua</name>
    <dbReference type="NCBI Taxonomy" id="303405"/>
    <lineage>
        <taxon>Eukaryota</taxon>
        <taxon>Sar</taxon>
        <taxon>Stramenopiles</taxon>
        <taxon>Ochrophyta</taxon>
        <taxon>Bacillariophyta</taxon>
        <taxon>Bacillariophyceae</taxon>
        <taxon>Bacillariophycidae</taxon>
        <taxon>Bacillariales</taxon>
        <taxon>Bacillariaceae</taxon>
        <taxon>Nitzschia</taxon>
    </lineage>
</organism>
<dbReference type="EMBL" id="JAGRRH010000016">
    <property type="protein sequence ID" value="KAG7353761.1"/>
    <property type="molecule type" value="Genomic_DNA"/>
</dbReference>
<sequence length="581" mass="66718">MIILTTCRCHCYHPRNPLLGFLFLLLLISVFQSEAWILPNKSSRCSQEFSRGLVIHKHHTALLSSTGNFAGWYHNNNNNYNNNVDNEQYGYGVHSQQQQQQEQTDNPYYYNGQDGYGEQPYQNQNENQVGFYQQNENGDGFHSNQPADSWYDGQQQWNEGYNNNSGDYNNNNNNNYYNEQQSYDSAAQNSFNDQEYYPAEEQGQYYDNGKNGPSQQSPNNNNNNEYSGEYYSEQQDQYNDSIQPTMDAYQEQQQQAPQDYSSQYATEQNDQYYYNNDNRQEDFYREQPQQRPGGWQVRIEERSYRPPQQAARNRRRSGSPLLGSFLLDDFFGGDRFFDSAFDRMFSSPFDMLSPFGPSRRRWMETSPFVSRRQRPRRRRSPIDSMMMDLMVPPSRSISPFTMFDRSIDDKFRSMMRNSMPGGSSITMMMANDPMFQRRLLEQAERLLNADIAITTALGSPIQMGPVISQSSSSSAYIINGRQTQQQQNQLQVSVRGSRLGGVVRIVATQDGIQNMVLSVVEQGGYPREINVRISDSKKTPSNNGSPSGPSSSPPDIVDAEIVDKDSDGTKPVPTDYWAATV</sequence>